<dbReference type="Gramene" id="AET6Gv20381300.2">
    <property type="protein sequence ID" value="AET6Gv20381300.2"/>
    <property type="gene ID" value="AET6Gv20381300"/>
</dbReference>
<dbReference type="Gene3D" id="2.60.120.330">
    <property type="entry name" value="B-lactam Antibiotic, Isopenicillin N Synthase, Chain"/>
    <property type="match status" value="2"/>
</dbReference>
<name>A0A453NHZ1_AEGTS</name>
<dbReference type="GO" id="GO:0046872">
    <property type="term" value="F:metal ion binding"/>
    <property type="evidence" value="ECO:0007669"/>
    <property type="project" value="UniProtKB-KW"/>
</dbReference>
<proteinExistence type="inferred from homology"/>
<dbReference type="AlphaFoldDB" id="A0A453NHZ1"/>
<comment type="cofactor">
    <cofactor evidence="1">
        <name>Fe cation</name>
        <dbReference type="ChEBI" id="CHEBI:24875"/>
    </cofactor>
</comment>
<dbReference type="SUPFAM" id="SSF51197">
    <property type="entry name" value="Clavaminate synthase-like"/>
    <property type="match status" value="1"/>
</dbReference>
<reference evidence="8" key="3">
    <citation type="journal article" date="2017" name="Nature">
        <title>Genome sequence of the progenitor of the wheat D genome Aegilops tauschii.</title>
        <authorList>
            <person name="Luo M.C."/>
            <person name="Gu Y.Q."/>
            <person name="Puiu D."/>
            <person name="Wang H."/>
            <person name="Twardziok S.O."/>
            <person name="Deal K.R."/>
            <person name="Huo N."/>
            <person name="Zhu T."/>
            <person name="Wang L."/>
            <person name="Wang Y."/>
            <person name="McGuire P.E."/>
            <person name="Liu S."/>
            <person name="Long H."/>
            <person name="Ramasamy R.K."/>
            <person name="Rodriguez J.C."/>
            <person name="Van S.L."/>
            <person name="Yuan L."/>
            <person name="Wang Z."/>
            <person name="Xia Z."/>
            <person name="Xiao L."/>
            <person name="Anderson O.D."/>
            <person name="Ouyang S."/>
            <person name="Liang Y."/>
            <person name="Zimin A.V."/>
            <person name="Pertea G."/>
            <person name="Qi P."/>
            <person name="Bennetzen J.L."/>
            <person name="Dai X."/>
            <person name="Dawson M.W."/>
            <person name="Muller H.G."/>
            <person name="Kugler K."/>
            <person name="Rivarola-Duarte L."/>
            <person name="Spannagl M."/>
            <person name="Mayer K.F.X."/>
            <person name="Lu F.H."/>
            <person name="Bevan M.W."/>
            <person name="Leroy P."/>
            <person name="Li P."/>
            <person name="You F.M."/>
            <person name="Sun Q."/>
            <person name="Liu Z."/>
            <person name="Lyons E."/>
            <person name="Wicker T."/>
            <person name="Salzberg S.L."/>
            <person name="Devos K.M."/>
            <person name="Dvorak J."/>
        </authorList>
    </citation>
    <scope>NUCLEOTIDE SEQUENCE [LARGE SCALE GENOMIC DNA]</scope>
    <source>
        <strain evidence="8">cv. AL8/78</strain>
    </source>
</reference>
<feature type="domain" description="Fe2OG dioxygenase" evidence="7">
    <location>
        <begin position="148"/>
        <end position="249"/>
    </location>
</feature>
<keyword evidence="4 6" id="KW-0560">Oxidoreductase</keyword>
<comment type="similarity">
    <text evidence="2 6">Belongs to the iron/ascorbate-dependent oxidoreductase family.</text>
</comment>
<evidence type="ECO:0000259" key="7">
    <source>
        <dbReference type="PROSITE" id="PS51471"/>
    </source>
</evidence>
<dbReference type="InterPro" id="IPR027443">
    <property type="entry name" value="IPNS-like_sf"/>
</dbReference>
<evidence type="ECO:0000256" key="3">
    <source>
        <dbReference type="ARBA" id="ARBA00022723"/>
    </source>
</evidence>
<dbReference type="InterPro" id="IPR026992">
    <property type="entry name" value="DIOX_N"/>
</dbReference>
<organism evidence="8 9">
    <name type="scientific">Aegilops tauschii subsp. strangulata</name>
    <name type="common">Goatgrass</name>
    <dbReference type="NCBI Taxonomy" id="200361"/>
    <lineage>
        <taxon>Eukaryota</taxon>
        <taxon>Viridiplantae</taxon>
        <taxon>Streptophyta</taxon>
        <taxon>Embryophyta</taxon>
        <taxon>Tracheophyta</taxon>
        <taxon>Spermatophyta</taxon>
        <taxon>Magnoliopsida</taxon>
        <taxon>Liliopsida</taxon>
        <taxon>Poales</taxon>
        <taxon>Poaceae</taxon>
        <taxon>BOP clade</taxon>
        <taxon>Pooideae</taxon>
        <taxon>Triticodae</taxon>
        <taxon>Triticeae</taxon>
        <taxon>Triticinae</taxon>
        <taxon>Aegilops</taxon>
    </lineage>
</organism>
<evidence type="ECO:0000256" key="4">
    <source>
        <dbReference type="ARBA" id="ARBA00023002"/>
    </source>
</evidence>
<reference evidence="8" key="4">
    <citation type="submission" date="2019-03" db="UniProtKB">
        <authorList>
            <consortium name="EnsemblPlants"/>
        </authorList>
    </citation>
    <scope>IDENTIFICATION</scope>
</reference>
<evidence type="ECO:0000313" key="8">
    <source>
        <dbReference type="EnsemblPlants" id="AET6Gv20381300.2"/>
    </source>
</evidence>
<dbReference type="Proteomes" id="UP000015105">
    <property type="component" value="Chromosome 6D"/>
</dbReference>
<evidence type="ECO:0000256" key="5">
    <source>
        <dbReference type="ARBA" id="ARBA00023004"/>
    </source>
</evidence>
<evidence type="ECO:0000256" key="1">
    <source>
        <dbReference type="ARBA" id="ARBA00001962"/>
    </source>
</evidence>
<dbReference type="InterPro" id="IPR050295">
    <property type="entry name" value="Plant_2OG-oxidoreductases"/>
</dbReference>
<dbReference type="EnsemblPlants" id="AET6Gv20381300.2">
    <property type="protein sequence ID" value="AET6Gv20381300.2"/>
    <property type="gene ID" value="AET6Gv20381300"/>
</dbReference>
<dbReference type="InterPro" id="IPR005123">
    <property type="entry name" value="Oxoglu/Fe-dep_dioxygenase_dom"/>
</dbReference>
<protein>
    <recommendedName>
        <fullName evidence="7">Fe2OG dioxygenase domain-containing protein</fullName>
    </recommendedName>
</protein>
<reference evidence="9" key="1">
    <citation type="journal article" date="2014" name="Science">
        <title>Ancient hybridizations among the ancestral genomes of bread wheat.</title>
        <authorList>
            <consortium name="International Wheat Genome Sequencing Consortium,"/>
            <person name="Marcussen T."/>
            <person name="Sandve S.R."/>
            <person name="Heier L."/>
            <person name="Spannagl M."/>
            <person name="Pfeifer M."/>
            <person name="Jakobsen K.S."/>
            <person name="Wulff B.B."/>
            <person name="Steuernagel B."/>
            <person name="Mayer K.F."/>
            <person name="Olsen O.A."/>
        </authorList>
    </citation>
    <scope>NUCLEOTIDE SEQUENCE [LARGE SCALE GENOMIC DNA]</scope>
    <source>
        <strain evidence="9">cv. AL8/78</strain>
    </source>
</reference>
<dbReference type="InterPro" id="IPR044861">
    <property type="entry name" value="IPNS-like_FE2OG_OXY"/>
</dbReference>
<accession>A0A453NHZ1</accession>
<evidence type="ECO:0000313" key="9">
    <source>
        <dbReference type="Proteomes" id="UP000015105"/>
    </source>
</evidence>
<evidence type="ECO:0000256" key="2">
    <source>
        <dbReference type="ARBA" id="ARBA00008056"/>
    </source>
</evidence>
<dbReference type="Pfam" id="PF03171">
    <property type="entry name" value="2OG-FeII_Oxy"/>
    <property type="match status" value="1"/>
</dbReference>
<evidence type="ECO:0000256" key="6">
    <source>
        <dbReference type="RuleBase" id="RU003682"/>
    </source>
</evidence>
<reference evidence="8" key="5">
    <citation type="journal article" date="2021" name="G3 (Bethesda)">
        <title>Aegilops tauschii genome assembly Aet v5.0 features greater sequence contiguity and improved annotation.</title>
        <authorList>
            <person name="Wang L."/>
            <person name="Zhu T."/>
            <person name="Rodriguez J.C."/>
            <person name="Deal K.R."/>
            <person name="Dubcovsky J."/>
            <person name="McGuire P.E."/>
            <person name="Lux T."/>
            <person name="Spannagl M."/>
            <person name="Mayer K.F.X."/>
            <person name="Baldrich P."/>
            <person name="Meyers B.C."/>
            <person name="Huo N."/>
            <person name="Gu Y.Q."/>
            <person name="Zhou H."/>
            <person name="Devos K.M."/>
            <person name="Bennetzen J.L."/>
            <person name="Unver T."/>
            <person name="Budak H."/>
            <person name="Gulick P.J."/>
            <person name="Galiba G."/>
            <person name="Kalapos B."/>
            <person name="Nelson D.R."/>
            <person name="Li P."/>
            <person name="You F.M."/>
            <person name="Luo M.C."/>
            <person name="Dvorak J."/>
        </authorList>
    </citation>
    <scope>NUCLEOTIDE SEQUENCE [LARGE SCALE GENOMIC DNA]</scope>
    <source>
        <strain evidence="8">cv. AL8/78</strain>
    </source>
</reference>
<keyword evidence="5 6" id="KW-0408">Iron</keyword>
<keyword evidence="3 6" id="KW-0479">Metal-binding</keyword>
<dbReference type="Pfam" id="PF14226">
    <property type="entry name" value="DIOX_N"/>
    <property type="match status" value="1"/>
</dbReference>
<dbReference type="GO" id="GO:0016491">
    <property type="term" value="F:oxidoreductase activity"/>
    <property type="evidence" value="ECO:0007669"/>
    <property type="project" value="UniProtKB-KW"/>
</dbReference>
<sequence length="309" mass="34639">MVHQDQGKLVQVVAADVGLVAPPSRYVLSKENRPTTVAQQAKLVIPIVDVSRLAMPDDVEEAAKLRSALQSWGLFVVTGHGMSKEFLDEILEATRKFFHLPLEEKQKCRDLLHEYTLESGRVTMDVLKAMAKLLNQEEGFFINMVGERFKSYSRFTYYPPCPRPDLVNGLKPHTDNSVITLLLMDKDVSGLQVLKDGHWVDVPVLGNDLLVVVGEGMEIVSNAIFKAPWHRVVTSANKERLSLAMFYQPEPERIIGPPGVLVHEKRPAMFKKCLVQTLADGYWDAFAAGDRTVDFLNVRINAEADAELE</sequence>
<reference evidence="9" key="2">
    <citation type="journal article" date="2017" name="Nat. Plants">
        <title>The Aegilops tauschii genome reveals multiple impacts of transposons.</title>
        <authorList>
            <person name="Zhao G."/>
            <person name="Zou C."/>
            <person name="Li K."/>
            <person name="Wang K."/>
            <person name="Li T."/>
            <person name="Gao L."/>
            <person name="Zhang X."/>
            <person name="Wang H."/>
            <person name="Yang Z."/>
            <person name="Liu X."/>
            <person name="Jiang W."/>
            <person name="Mao L."/>
            <person name="Kong X."/>
            <person name="Jiao Y."/>
            <person name="Jia J."/>
        </authorList>
    </citation>
    <scope>NUCLEOTIDE SEQUENCE [LARGE SCALE GENOMIC DNA]</scope>
    <source>
        <strain evidence="9">cv. AL8/78</strain>
    </source>
</reference>
<dbReference type="PROSITE" id="PS51471">
    <property type="entry name" value="FE2OG_OXY"/>
    <property type="match status" value="1"/>
</dbReference>
<dbReference type="PANTHER" id="PTHR47991">
    <property type="entry name" value="OXOGLUTARATE/IRON-DEPENDENT DIOXYGENASE"/>
    <property type="match status" value="1"/>
</dbReference>
<keyword evidence="9" id="KW-1185">Reference proteome</keyword>